<protein>
    <submittedName>
        <fullName evidence="1">Uncharacterized protein</fullName>
    </submittedName>
</protein>
<organism evidence="1 2">
    <name type="scientific">Pistacia integerrima</name>
    <dbReference type="NCBI Taxonomy" id="434235"/>
    <lineage>
        <taxon>Eukaryota</taxon>
        <taxon>Viridiplantae</taxon>
        <taxon>Streptophyta</taxon>
        <taxon>Embryophyta</taxon>
        <taxon>Tracheophyta</taxon>
        <taxon>Spermatophyta</taxon>
        <taxon>Magnoliopsida</taxon>
        <taxon>eudicotyledons</taxon>
        <taxon>Gunneridae</taxon>
        <taxon>Pentapetalae</taxon>
        <taxon>rosids</taxon>
        <taxon>malvids</taxon>
        <taxon>Sapindales</taxon>
        <taxon>Anacardiaceae</taxon>
        <taxon>Pistacia</taxon>
    </lineage>
</organism>
<gene>
    <name evidence="1" type="ORF">Pint_19631</name>
</gene>
<name>A0ACC0XA81_9ROSI</name>
<dbReference type="EMBL" id="CM047748">
    <property type="protein sequence ID" value="KAJ0014140.1"/>
    <property type="molecule type" value="Genomic_DNA"/>
</dbReference>
<comment type="caution">
    <text evidence="1">The sequence shown here is derived from an EMBL/GenBank/DDBJ whole genome shotgun (WGS) entry which is preliminary data.</text>
</comment>
<reference evidence="2" key="1">
    <citation type="journal article" date="2023" name="G3 (Bethesda)">
        <title>Genome assembly and association tests identify interacting loci associated with vigor, precocity, and sex in interspecific pistachio rootstocks.</title>
        <authorList>
            <person name="Palmer W."/>
            <person name="Jacygrad E."/>
            <person name="Sagayaradj S."/>
            <person name="Cavanaugh K."/>
            <person name="Han R."/>
            <person name="Bertier L."/>
            <person name="Beede B."/>
            <person name="Kafkas S."/>
            <person name="Golino D."/>
            <person name="Preece J."/>
            <person name="Michelmore R."/>
        </authorList>
    </citation>
    <scope>NUCLEOTIDE SEQUENCE [LARGE SCALE GENOMIC DNA]</scope>
</reference>
<evidence type="ECO:0000313" key="1">
    <source>
        <dbReference type="EMBL" id="KAJ0014140.1"/>
    </source>
</evidence>
<accession>A0ACC0XA81</accession>
<proteinExistence type="predicted"/>
<keyword evidence="2" id="KW-1185">Reference proteome</keyword>
<evidence type="ECO:0000313" key="2">
    <source>
        <dbReference type="Proteomes" id="UP001163603"/>
    </source>
</evidence>
<sequence length="271" mass="31181">MVVRRYTWTLHRRVKWLTSLLSCNLFSAIHLQVFYPSIWHCSIHPSRPYCMLTWKATFGLGRLGNQKMPDSHLILHGLVETQNPASIQRRENFISLAQFNEAFRFYIPVLVAFLQLNPPPQSEIHPANLYSFIVATLIYSLSFTAYTKLNISHATNSQPFGLIAFISGSLASTLLVCNLVSRLTEFIFLILWVLLSTLEVHQHVPLNKKKTYEMLGQKMKNMFNEAYEMLGVKMKNVKISETLSSLWSKNEIFEKISSLWSKNEPGLPRDG</sequence>
<dbReference type="Proteomes" id="UP001163603">
    <property type="component" value="Chromosome 13"/>
</dbReference>